<evidence type="ECO:0000256" key="3">
    <source>
        <dbReference type="ARBA" id="ARBA00022502"/>
    </source>
</evidence>
<protein>
    <recommendedName>
        <fullName evidence="13">Tat pathway signal sequence domain protein</fullName>
    </recommendedName>
</protein>
<keyword evidence="6 10" id="KW-0812">Transmembrane</keyword>
<feature type="transmembrane region" description="Helical" evidence="10">
    <location>
        <begin position="175"/>
        <end position="204"/>
    </location>
</feature>
<comment type="caution">
    <text evidence="11">The sequence shown here is derived from an EMBL/GenBank/DDBJ whole genome shotgun (WGS) entry which is preliminary data.</text>
</comment>
<dbReference type="EMBL" id="AMEM01000030">
    <property type="protein sequence ID" value="EKX89005.1"/>
    <property type="molecule type" value="Genomic_DNA"/>
</dbReference>
<dbReference type="GO" id="GO:0004376">
    <property type="term" value="F:GPI mannosyltransferase activity"/>
    <property type="evidence" value="ECO:0007669"/>
    <property type="project" value="InterPro"/>
</dbReference>
<keyword evidence="9 10" id="KW-0472">Membrane</keyword>
<dbReference type="InterPro" id="IPR007315">
    <property type="entry name" value="PIG-V/Gpi18"/>
</dbReference>
<dbReference type="GO" id="GO:0016020">
    <property type="term" value="C:membrane"/>
    <property type="evidence" value="ECO:0007669"/>
    <property type="project" value="GOC"/>
</dbReference>
<evidence type="ECO:0000313" key="11">
    <source>
        <dbReference type="EMBL" id="EKX89005.1"/>
    </source>
</evidence>
<feature type="transmembrane region" description="Helical" evidence="10">
    <location>
        <begin position="97"/>
        <end position="117"/>
    </location>
</feature>
<dbReference type="GO" id="GO:0006506">
    <property type="term" value="P:GPI anchor biosynthetic process"/>
    <property type="evidence" value="ECO:0007669"/>
    <property type="project" value="UniProtKB-UniPathway"/>
</dbReference>
<feature type="transmembrane region" description="Helical" evidence="10">
    <location>
        <begin position="211"/>
        <end position="229"/>
    </location>
</feature>
<comment type="pathway">
    <text evidence="2">Glycolipid biosynthesis; glycosylphosphatidylinositol-anchor biosynthesis.</text>
</comment>
<evidence type="ECO:0000256" key="8">
    <source>
        <dbReference type="ARBA" id="ARBA00022989"/>
    </source>
</evidence>
<name>L1MD99_9CORY</name>
<evidence type="ECO:0000256" key="7">
    <source>
        <dbReference type="ARBA" id="ARBA00022824"/>
    </source>
</evidence>
<evidence type="ECO:0000256" key="4">
    <source>
        <dbReference type="ARBA" id="ARBA00022676"/>
    </source>
</evidence>
<feature type="transmembrane region" description="Helical" evidence="10">
    <location>
        <begin position="273"/>
        <end position="293"/>
    </location>
</feature>
<evidence type="ECO:0000256" key="9">
    <source>
        <dbReference type="ARBA" id="ARBA00023136"/>
    </source>
</evidence>
<evidence type="ECO:0000256" key="1">
    <source>
        <dbReference type="ARBA" id="ARBA00004477"/>
    </source>
</evidence>
<dbReference type="UniPathway" id="UPA00196"/>
<organism evidence="11 12">
    <name type="scientific">Corynebacterium durum F0235</name>
    <dbReference type="NCBI Taxonomy" id="1035195"/>
    <lineage>
        <taxon>Bacteria</taxon>
        <taxon>Bacillati</taxon>
        <taxon>Actinomycetota</taxon>
        <taxon>Actinomycetes</taxon>
        <taxon>Mycobacteriales</taxon>
        <taxon>Corynebacteriaceae</taxon>
        <taxon>Corynebacterium</taxon>
    </lineage>
</organism>
<dbReference type="AlphaFoldDB" id="L1MD99"/>
<dbReference type="PANTHER" id="PTHR12468">
    <property type="entry name" value="GPI MANNOSYLTRANSFERASE 2"/>
    <property type="match status" value="1"/>
</dbReference>
<evidence type="ECO:0008006" key="13">
    <source>
        <dbReference type="Google" id="ProtNLM"/>
    </source>
</evidence>
<evidence type="ECO:0000256" key="5">
    <source>
        <dbReference type="ARBA" id="ARBA00022679"/>
    </source>
</evidence>
<keyword evidence="5" id="KW-0808">Transferase</keyword>
<dbReference type="PANTHER" id="PTHR12468:SF2">
    <property type="entry name" value="GPI MANNOSYLTRANSFERASE 2"/>
    <property type="match status" value="1"/>
</dbReference>
<keyword evidence="7" id="KW-0256">Endoplasmic reticulum</keyword>
<evidence type="ECO:0000313" key="12">
    <source>
        <dbReference type="Proteomes" id="UP000010445"/>
    </source>
</evidence>
<dbReference type="HOGENOM" id="CLU_036370_0_1_11"/>
<proteinExistence type="predicted"/>
<keyword evidence="4" id="KW-0328">Glycosyltransferase</keyword>
<sequence length="374" mass="42120">MDWLWAFGIFSVASLVRLVIMGMMATANGYTLHSLFYRWDAEYYVSIARDGYFAITEPVVEVPVYERSLAFFPGFPYLLRGLHAVLHPITGLHHETIAYGVNFLLGVVMIAGVMALVNRIPSINHWGAKSQRARILAAVLIAGVPMGITFNMAYSESLFGALSIWALVAIMDRRWLLAGLLVFVTGLTRITAVDVMLVLFLAVLTTDRKNWRGWLATLLSPLGLLWYLWWSSGYLTHIGGYFGMQREGWNSAFDWGIATWKFATFTMFASRELGYFLSVAVMIAFVFIVAGSFRKLPWQIWVFSAAVAANILLSDGIMHSRPRLLIPAYLLLLPLVFFFARRLSTPAQITIAISWLLWGAWFGAYMLGVFPWAI</sequence>
<keyword evidence="3" id="KW-0337">GPI-anchor biosynthesis</keyword>
<evidence type="ECO:0000256" key="6">
    <source>
        <dbReference type="ARBA" id="ARBA00022692"/>
    </source>
</evidence>
<keyword evidence="8 10" id="KW-1133">Transmembrane helix</keyword>
<comment type="subcellular location">
    <subcellularLocation>
        <location evidence="1">Endoplasmic reticulum membrane</location>
        <topology evidence="1">Multi-pass membrane protein</topology>
    </subcellularLocation>
</comment>
<dbReference type="PATRIC" id="fig|1035195.3.peg.1806"/>
<accession>L1MD99</accession>
<feature type="transmembrane region" description="Helical" evidence="10">
    <location>
        <begin position="324"/>
        <end position="340"/>
    </location>
</feature>
<reference evidence="11 12" key="1">
    <citation type="submission" date="2012-05" db="EMBL/GenBank/DDBJ databases">
        <authorList>
            <person name="Weinstock G."/>
            <person name="Sodergren E."/>
            <person name="Lobos E.A."/>
            <person name="Fulton L."/>
            <person name="Fulton R."/>
            <person name="Courtney L."/>
            <person name="Fronick C."/>
            <person name="O'Laughlin M."/>
            <person name="Godfrey J."/>
            <person name="Wilson R.M."/>
            <person name="Miner T."/>
            <person name="Farmer C."/>
            <person name="Delehaunty K."/>
            <person name="Cordes M."/>
            <person name="Minx P."/>
            <person name="Tomlinson C."/>
            <person name="Chen J."/>
            <person name="Wollam A."/>
            <person name="Pepin K.H."/>
            <person name="Bhonagiri V."/>
            <person name="Zhang X."/>
            <person name="Suruliraj S."/>
            <person name="Warren W."/>
            <person name="Mitreva M."/>
            <person name="Mardis E.R."/>
            <person name="Wilson R.K."/>
        </authorList>
    </citation>
    <scope>NUCLEOTIDE SEQUENCE [LARGE SCALE GENOMIC DNA]</scope>
    <source>
        <strain evidence="11 12">F0235</strain>
    </source>
</reference>
<dbReference type="Proteomes" id="UP000010445">
    <property type="component" value="Unassembled WGS sequence"/>
</dbReference>
<dbReference type="GO" id="GO:0000009">
    <property type="term" value="F:alpha-1,6-mannosyltransferase activity"/>
    <property type="evidence" value="ECO:0007669"/>
    <property type="project" value="InterPro"/>
</dbReference>
<evidence type="ECO:0000256" key="2">
    <source>
        <dbReference type="ARBA" id="ARBA00004687"/>
    </source>
</evidence>
<keyword evidence="12" id="KW-1185">Reference proteome</keyword>
<feature type="transmembrane region" description="Helical" evidence="10">
    <location>
        <begin position="352"/>
        <end position="373"/>
    </location>
</feature>
<dbReference type="eggNOG" id="COG5542">
    <property type="taxonomic scope" value="Bacteria"/>
</dbReference>
<dbReference type="STRING" id="1035195.HMPREF9997_02010"/>
<gene>
    <name evidence="11" type="ORF">HMPREF9997_02010</name>
</gene>
<feature type="transmembrane region" description="Helical" evidence="10">
    <location>
        <begin position="300"/>
        <end position="318"/>
    </location>
</feature>
<feature type="transmembrane region" description="Helical" evidence="10">
    <location>
        <begin position="137"/>
        <end position="155"/>
    </location>
</feature>
<evidence type="ECO:0000256" key="10">
    <source>
        <dbReference type="SAM" id="Phobius"/>
    </source>
</evidence>